<dbReference type="AlphaFoldDB" id="A0A438BZX3"/>
<dbReference type="Proteomes" id="UP000288805">
    <property type="component" value="Unassembled WGS sequence"/>
</dbReference>
<evidence type="ECO:0000313" key="1">
    <source>
        <dbReference type="EMBL" id="RVW16501.1"/>
    </source>
</evidence>
<gene>
    <name evidence="1" type="ORF">CK203_069460</name>
</gene>
<accession>A0A438BZX3</accession>
<proteinExistence type="predicted"/>
<name>A0A438BZX3_VITVI</name>
<reference evidence="1 2" key="1">
    <citation type="journal article" date="2018" name="PLoS Genet.">
        <title>Population sequencing reveals clonal diversity and ancestral inbreeding in the grapevine cultivar Chardonnay.</title>
        <authorList>
            <person name="Roach M.J."/>
            <person name="Johnson D.L."/>
            <person name="Bohlmann J."/>
            <person name="van Vuuren H.J."/>
            <person name="Jones S.J."/>
            <person name="Pretorius I.S."/>
            <person name="Schmidt S.A."/>
            <person name="Borneman A.R."/>
        </authorList>
    </citation>
    <scope>NUCLEOTIDE SEQUENCE [LARGE SCALE GENOMIC DNA]</scope>
    <source>
        <strain evidence="2">cv. Chardonnay</strain>
        <tissue evidence="1">Leaf</tissue>
    </source>
</reference>
<organism evidence="1 2">
    <name type="scientific">Vitis vinifera</name>
    <name type="common">Grape</name>
    <dbReference type="NCBI Taxonomy" id="29760"/>
    <lineage>
        <taxon>Eukaryota</taxon>
        <taxon>Viridiplantae</taxon>
        <taxon>Streptophyta</taxon>
        <taxon>Embryophyta</taxon>
        <taxon>Tracheophyta</taxon>
        <taxon>Spermatophyta</taxon>
        <taxon>Magnoliopsida</taxon>
        <taxon>eudicotyledons</taxon>
        <taxon>Gunneridae</taxon>
        <taxon>Pentapetalae</taxon>
        <taxon>rosids</taxon>
        <taxon>Vitales</taxon>
        <taxon>Vitaceae</taxon>
        <taxon>Viteae</taxon>
        <taxon>Vitis</taxon>
    </lineage>
</organism>
<dbReference type="EMBL" id="QGNW01002588">
    <property type="protein sequence ID" value="RVW16501.1"/>
    <property type="molecule type" value="Genomic_DNA"/>
</dbReference>
<sequence>MEVLSSFYPNMKTTNHLIPKIFGENSFKEDKDQDSYFIDIINLFLIDPPKVTSPIPVPSASKLAFEPIFEPVPEPKSSPTVPVENRMTSKVYSRKKVAVLRLIQVQEFEPTSRNEVTISLPPLQTESKLPIAIRKETRECINRPLYPLSHVVIQKVVSVL</sequence>
<comment type="caution">
    <text evidence="1">The sequence shown here is derived from an EMBL/GenBank/DDBJ whole genome shotgun (WGS) entry which is preliminary data.</text>
</comment>
<protein>
    <submittedName>
        <fullName evidence="1">Uncharacterized protein</fullName>
    </submittedName>
</protein>
<evidence type="ECO:0000313" key="2">
    <source>
        <dbReference type="Proteomes" id="UP000288805"/>
    </source>
</evidence>